<protein>
    <recommendedName>
        <fullName evidence="4">Cellulose biosynthesis protein BcsS</fullName>
    </recommendedName>
</protein>
<evidence type="ECO:0000256" key="1">
    <source>
        <dbReference type="SAM" id="SignalP"/>
    </source>
</evidence>
<organism evidence="2 3">
    <name type="scientific">Paracoccus solventivorans</name>
    <dbReference type="NCBI Taxonomy" id="53463"/>
    <lineage>
        <taxon>Bacteria</taxon>
        <taxon>Pseudomonadati</taxon>
        <taxon>Pseudomonadota</taxon>
        <taxon>Alphaproteobacteria</taxon>
        <taxon>Rhodobacterales</taxon>
        <taxon>Paracoccaceae</taxon>
        <taxon>Paracoccus</taxon>
    </lineage>
</organism>
<accession>A0A1M7EUC2</accession>
<keyword evidence="1" id="KW-0732">Signal</keyword>
<feature type="signal peptide" evidence="1">
    <location>
        <begin position="1"/>
        <end position="21"/>
    </location>
</feature>
<dbReference type="Proteomes" id="UP000184444">
    <property type="component" value="Unassembled WGS sequence"/>
</dbReference>
<feature type="chain" id="PRO_5013201027" description="Cellulose biosynthesis protein BcsS" evidence="1">
    <location>
        <begin position="22"/>
        <end position="210"/>
    </location>
</feature>
<dbReference type="OrthoDB" id="7765738at2"/>
<dbReference type="RefSeq" id="WP_073063040.1">
    <property type="nucleotide sequence ID" value="NZ_FRCK01000002.1"/>
</dbReference>
<sequence>MRLFRLLSLLIALCAAAPVLAADGSWTQLDLHREGGQLVVQVEKGRLLWGMSLGEDAKDRWARASVLYTWPLGGGQAPWNLRAGPALKAEEIGWWQVADYRWATCLEDRDRCGALRAGWRLSADRWAQYGDWGLFLMVDFTSIDRATLAVAGATHLPSGWGGQVSLWHEQGGELTPTLMLTRRLSQRLTLRLGHKFVEDETFLGISVSTY</sequence>
<evidence type="ECO:0000313" key="3">
    <source>
        <dbReference type="Proteomes" id="UP000184444"/>
    </source>
</evidence>
<dbReference type="AlphaFoldDB" id="A0A1M7EUC2"/>
<proteinExistence type="predicted"/>
<dbReference type="STRING" id="53463.SAMN05444389_102326"/>
<keyword evidence="3" id="KW-1185">Reference proteome</keyword>
<name>A0A1M7EUC2_9RHOB</name>
<gene>
    <name evidence="2" type="ORF">SAMN05444389_102326</name>
</gene>
<evidence type="ECO:0008006" key="4">
    <source>
        <dbReference type="Google" id="ProtNLM"/>
    </source>
</evidence>
<evidence type="ECO:0000313" key="2">
    <source>
        <dbReference type="EMBL" id="SHL95371.1"/>
    </source>
</evidence>
<dbReference type="EMBL" id="FRCK01000002">
    <property type="protein sequence ID" value="SHL95371.1"/>
    <property type="molecule type" value="Genomic_DNA"/>
</dbReference>
<reference evidence="3" key="1">
    <citation type="submission" date="2016-11" db="EMBL/GenBank/DDBJ databases">
        <authorList>
            <person name="Varghese N."/>
            <person name="Submissions S."/>
        </authorList>
    </citation>
    <scope>NUCLEOTIDE SEQUENCE [LARGE SCALE GENOMIC DNA]</scope>
    <source>
        <strain evidence="3">DSM 6637</strain>
    </source>
</reference>